<evidence type="ECO:0000256" key="1">
    <source>
        <dbReference type="ARBA" id="ARBA00022729"/>
    </source>
</evidence>
<reference evidence="5 6" key="1">
    <citation type="journal article" date="2019" name="Mol. Biol. Evol.">
        <title>Blast fungal genomes show frequent chromosomal changes, gene gains and losses, and effector gene turnover.</title>
        <authorList>
            <person name="Gomez Luciano L.B."/>
            <person name="Jason Tsai I."/>
            <person name="Chuma I."/>
            <person name="Tosa Y."/>
            <person name="Chen Y.H."/>
            <person name="Li J.Y."/>
            <person name="Li M.Y."/>
            <person name="Jade Lu M.Y."/>
            <person name="Nakayashiki H."/>
            <person name="Li W.H."/>
        </authorList>
    </citation>
    <scope>NUCLEOTIDE SEQUENCE [LARGE SCALE GENOMIC DNA]</scope>
    <source>
        <strain evidence="5">MZ5-1-6</strain>
    </source>
</reference>
<dbReference type="PROSITE" id="PS00562">
    <property type="entry name" value="CBM1_1"/>
    <property type="match status" value="1"/>
</dbReference>
<feature type="domain" description="CBM1" evidence="4">
    <location>
        <begin position="21"/>
        <end position="57"/>
    </location>
</feature>
<evidence type="ECO:0000256" key="2">
    <source>
        <dbReference type="SAM" id="MobiDB-lite"/>
    </source>
</evidence>
<gene>
    <name evidence="5" type="ORF">PoMZ_08625</name>
</gene>
<dbReference type="GO" id="GO:0005576">
    <property type="term" value="C:extracellular region"/>
    <property type="evidence" value="ECO:0007669"/>
    <property type="project" value="InterPro"/>
</dbReference>
<evidence type="ECO:0000313" key="5">
    <source>
        <dbReference type="EMBL" id="QBZ61671.1"/>
    </source>
</evidence>
<dbReference type="AlphaFoldDB" id="A0A4P7NI38"/>
<feature type="chain" id="PRO_5020648534" description="CBM1 domain-containing protein" evidence="3">
    <location>
        <begin position="21"/>
        <end position="343"/>
    </location>
</feature>
<dbReference type="InterPro" id="IPR000254">
    <property type="entry name" value="CBD"/>
</dbReference>
<dbReference type="GO" id="GO:0005975">
    <property type="term" value="P:carbohydrate metabolic process"/>
    <property type="evidence" value="ECO:0007669"/>
    <property type="project" value="InterPro"/>
</dbReference>
<proteinExistence type="predicted"/>
<keyword evidence="1 3" id="KW-0732">Signal</keyword>
<dbReference type="Proteomes" id="UP000294847">
    <property type="component" value="Chromosome 4"/>
</dbReference>
<feature type="region of interest" description="Disordered" evidence="2">
    <location>
        <begin position="165"/>
        <end position="187"/>
    </location>
</feature>
<evidence type="ECO:0000313" key="6">
    <source>
        <dbReference type="Proteomes" id="UP000294847"/>
    </source>
</evidence>
<dbReference type="PROSITE" id="PS51164">
    <property type="entry name" value="CBM1_2"/>
    <property type="match status" value="1"/>
</dbReference>
<feature type="signal peptide" evidence="3">
    <location>
        <begin position="1"/>
        <end position="20"/>
    </location>
</feature>
<dbReference type="Pfam" id="PF00734">
    <property type="entry name" value="CBM_1"/>
    <property type="match status" value="1"/>
</dbReference>
<dbReference type="SMART" id="SM00236">
    <property type="entry name" value="fCBD"/>
    <property type="match status" value="1"/>
</dbReference>
<dbReference type="EMBL" id="CP034207">
    <property type="protein sequence ID" value="QBZ61671.1"/>
    <property type="molecule type" value="Genomic_DNA"/>
</dbReference>
<evidence type="ECO:0000256" key="3">
    <source>
        <dbReference type="SAM" id="SignalP"/>
    </source>
</evidence>
<evidence type="ECO:0000259" key="4">
    <source>
        <dbReference type="PROSITE" id="PS51164"/>
    </source>
</evidence>
<accession>A0A4P7NI38</accession>
<dbReference type="GO" id="GO:0030248">
    <property type="term" value="F:cellulose binding"/>
    <property type="evidence" value="ECO:0007669"/>
    <property type="project" value="InterPro"/>
</dbReference>
<sequence length="343" mass="36889">MHLTTKSWAAVAFMAGAVMAQSQSMWGRCGGDGYDGPRQCPRTAICYSANPWYSQCQPIESGIGQPGNPIVITTTVQKTITVVPGPGPTVITTRFTYLTPSPTLTPDPQFTVIDGVTYSIIRPRTSSAPPQFTVINGITYSVIRPRAADPTVAPAVKARAPHLDDANRNVPRAPAGPNPNTILPRAPTPTVLAQGQYWIRAVAPPNYHKYLQTQPANVAGRAVLGGAGTAGQFSIRDGQLVAATGPGEPALYLHVERPAVLTDPPQRALATWFNTTRNDFGEFAWQGDSLVWTAAELKRQNVAAWLVCRDQGLFVNTGAYAYQTPAGCVDQTIHYYNDKTAND</sequence>
<dbReference type="SUPFAM" id="SSF57180">
    <property type="entry name" value="Cellulose-binding domain"/>
    <property type="match status" value="1"/>
</dbReference>
<protein>
    <recommendedName>
        <fullName evidence="4">CBM1 domain-containing protein</fullName>
    </recommendedName>
</protein>
<dbReference type="InterPro" id="IPR035971">
    <property type="entry name" value="CBD_sf"/>
</dbReference>
<name>A0A4P7NI38_PYROR</name>
<organism evidence="5 6">
    <name type="scientific">Pyricularia oryzae</name>
    <name type="common">Rice blast fungus</name>
    <name type="synonym">Magnaporthe oryzae</name>
    <dbReference type="NCBI Taxonomy" id="318829"/>
    <lineage>
        <taxon>Eukaryota</taxon>
        <taxon>Fungi</taxon>
        <taxon>Dikarya</taxon>
        <taxon>Ascomycota</taxon>
        <taxon>Pezizomycotina</taxon>
        <taxon>Sordariomycetes</taxon>
        <taxon>Sordariomycetidae</taxon>
        <taxon>Magnaporthales</taxon>
        <taxon>Pyriculariaceae</taxon>
        <taxon>Pyricularia</taxon>
    </lineage>
</organism>